<evidence type="ECO:0000259" key="3">
    <source>
        <dbReference type="Pfam" id="PF12146"/>
    </source>
</evidence>
<feature type="transmembrane region" description="Helical" evidence="2">
    <location>
        <begin position="428"/>
        <end position="445"/>
    </location>
</feature>
<evidence type="ECO:0000313" key="5">
    <source>
        <dbReference type="Proteomes" id="UP000324065"/>
    </source>
</evidence>
<dbReference type="InterPro" id="IPR029058">
    <property type="entry name" value="AB_hydrolase_fold"/>
</dbReference>
<keyword evidence="1 4" id="KW-0378">Hydrolase</keyword>
<dbReference type="EMBL" id="VWPJ01000001">
    <property type="protein sequence ID" value="KAA5607484.1"/>
    <property type="molecule type" value="Genomic_DNA"/>
</dbReference>
<dbReference type="PANTHER" id="PTHR22946">
    <property type="entry name" value="DIENELACTONE HYDROLASE DOMAIN-CONTAINING PROTEIN-RELATED"/>
    <property type="match status" value="1"/>
</dbReference>
<evidence type="ECO:0000256" key="1">
    <source>
        <dbReference type="ARBA" id="ARBA00022801"/>
    </source>
</evidence>
<accession>A0A5M6IGX8</accession>
<keyword evidence="2" id="KW-0472">Membrane</keyword>
<feature type="transmembrane region" description="Helical" evidence="2">
    <location>
        <begin position="457"/>
        <end position="475"/>
    </location>
</feature>
<proteinExistence type="predicted"/>
<feature type="domain" description="Serine aminopeptidase S33" evidence="3">
    <location>
        <begin position="72"/>
        <end position="183"/>
    </location>
</feature>
<keyword evidence="2" id="KW-1133">Transmembrane helix</keyword>
<dbReference type="GO" id="GO:0052689">
    <property type="term" value="F:carboxylic ester hydrolase activity"/>
    <property type="evidence" value="ECO:0007669"/>
    <property type="project" value="UniProtKB-ARBA"/>
</dbReference>
<feature type="transmembrane region" description="Helical" evidence="2">
    <location>
        <begin position="513"/>
        <end position="534"/>
    </location>
</feature>
<feature type="transmembrane region" description="Helical" evidence="2">
    <location>
        <begin position="21"/>
        <end position="44"/>
    </location>
</feature>
<name>A0A5M6IGX8_9PROT</name>
<feature type="transmembrane region" description="Helical" evidence="2">
    <location>
        <begin position="481"/>
        <end position="501"/>
    </location>
</feature>
<feature type="transmembrane region" description="Helical" evidence="2">
    <location>
        <begin position="397"/>
        <end position="422"/>
    </location>
</feature>
<gene>
    <name evidence="4" type="ORF">F1188_01590</name>
</gene>
<evidence type="ECO:0000313" key="4">
    <source>
        <dbReference type="EMBL" id="KAA5607484.1"/>
    </source>
</evidence>
<dbReference type="AlphaFoldDB" id="A0A5M6IGX8"/>
<feature type="transmembrane region" description="Helical" evidence="2">
    <location>
        <begin position="288"/>
        <end position="307"/>
    </location>
</feature>
<dbReference type="Proteomes" id="UP000324065">
    <property type="component" value="Unassembled WGS sequence"/>
</dbReference>
<reference evidence="4 5" key="1">
    <citation type="submission" date="2019-09" db="EMBL/GenBank/DDBJ databases">
        <title>Genome sequence of Roseospira marina, one of the more divergent members of the non-sulfur purple photosynthetic bacterial family, the Rhodospirillaceae.</title>
        <authorList>
            <person name="Meyer T."/>
            <person name="Kyndt J."/>
        </authorList>
    </citation>
    <scope>NUCLEOTIDE SEQUENCE [LARGE SCALE GENOMIC DNA]</scope>
    <source>
        <strain evidence="4 5">DSM 15113</strain>
    </source>
</reference>
<protein>
    <submittedName>
        <fullName evidence="4">Alpha/beta hydrolase</fullName>
    </submittedName>
</protein>
<keyword evidence="2" id="KW-0812">Transmembrane</keyword>
<keyword evidence="5" id="KW-1185">Reference proteome</keyword>
<feature type="transmembrane region" description="Helical" evidence="2">
    <location>
        <begin position="357"/>
        <end position="376"/>
    </location>
</feature>
<comment type="caution">
    <text evidence="4">The sequence shown here is derived from an EMBL/GenBank/DDBJ whole genome shotgun (WGS) entry which is preliminary data.</text>
</comment>
<dbReference type="Pfam" id="PF12146">
    <property type="entry name" value="Hydrolase_4"/>
    <property type="match status" value="1"/>
</dbReference>
<dbReference type="PANTHER" id="PTHR22946:SF9">
    <property type="entry name" value="POLYKETIDE TRANSFERASE AF380"/>
    <property type="match status" value="1"/>
</dbReference>
<sequence length="537" mass="56479">MTSGRRAKGTTGGTTGGQARGLLKAGVALVALAMIALALARLLAPLSDLTVEDATVGRTPVTVFRATGEGPPGPAVVVAHGFAGSRQLMQSYAIALARAGYVAVTYDALGHGRHPDPLPGNLTEVTGATVYLLKQLDAIVGYARVLSPGHDRVALLGHSMASDIVVRQAGDDHEAYAGVVAVSMFSPVVTADVPPNLLVVVGGLEPQVLKDEAARVVGMVADDDPPHWGVTYGDFEAGSARRMAISPGVEHIGVLFGRAGITEAVAWLDQAFGRTGGAAPEPPARGRWVLVLLLGVVVLAWPAASLLPRVMPSGAAEPGAGVPWRRFWPVAMVPAVLTPLILWPLPTDWLPVLVGDYLLLHFGLYGALSGLGLLWLRWRAPRQGPPSVRPYWGRFAVATLALGAFAMVGLGGPIELFVANFLPTPEHAWLVPAMMLGTVPFFLIDETLTRGPGRARGAYTATKLLFLLSLVPAIALDLNSLFFLIILFPVIALFFGLFGLFSAWSRRATGHPWVAGLVAAFVFAWCVAVTFPIVSGA</sequence>
<feature type="transmembrane region" description="Helical" evidence="2">
    <location>
        <begin position="327"/>
        <end position="345"/>
    </location>
</feature>
<evidence type="ECO:0000256" key="2">
    <source>
        <dbReference type="SAM" id="Phobius"/>
    </source>
</evidence>
<organism evidence="4 5">
    <name type="scientific">Roseospira marina</name>
    <dbReference type="NCBI Taxonomy" id="140057"/>
    <lineage>
        <taxon>Bacteria</taxon>
        <taxon>Pseudomonadati</taxon>
        <taxon>Pseudomonadota</taxon>
        <taxon>Alphaproteobacteria</taxon>
        <taxon>Rhodospirillales</taxon>
        <taxon>Rhodospirillaceae</taxon>
        <taxon>Roseospira</taxon>
    </lineage>
</organism>
<dbReference type="InterPro" id="IPR022742">
    <property type="entry name" value="Hydrolase_4"/>
</dbReference>
<dbReference type="SUPFAM" id="SSF53474">
    <property type="entry name" value="alpha/beta-Hydrolases"/>
    <property type="match status" value="1"/>
</dbReference>
<dbReference type="InterPro" id="IPR050261">
    <property type="entry name" value="FrsA_esterase"/>
</dbReference>
<dbReference type="Gene3D" id="3.40.50.1820">
    <property type="entry name" value="alpha/beta hydrolase"/>
    <property type="match status" value="1"/>
</dbReference>
<dbReference type="OrthoDB" id="504769at2"/>